<gene>
    <name evidence="11" type="ordered locus">RB2501_08360</name>
</gene>
<keyword evidence="12" id="KW-1185">Reference proteome</keyword>
<evidence type="ECO:0000256" key="5">
    <source>
        <dbReference type="ARBA" id="ARBA00022692"/>
    </source>
</evidence>
<keyword evidence="7 8" id="KW-0472">Membrane</keyword>
<dbReference type="InterPro" id="IPR050297">
    <property type="entry name" value="LipidA_mod_glycosyltrf_83"/>
</dbReference>
<feature type="transmembrane region" description="Helical" evidence="8">
    <location>
        <begin position="227"/>
        <end position="250"/>
    </location>
</feature>
<evidence type="ECO:0000259" key="10">
    <source>
        <dbReference type="Pfam" id="PF13231"/>
    </source>
</evidence>
<evidence type="ECO:0000256" key="2">
    <source>
        <dbReference type="ARBA" id="ARBA00022475"/>
    </source>
</evidence>
<dbReference type="PANTHER" id="PTHR33908:SF11">
    <property type="entry name" value="MEMBRANE PROTEIN"/>
    <property type="match status" value="1"/>
</dbReference>
<dbReference type="GO" id="GO:0016763">
    <property type="term" value="F:pentosyltransferase activity"/>
    <property type="evidence" value="ECO:0007669"/>
    <property type="project" value="TreeGrafter"/>
</dbReference>
<feature type="domain" description="Glycosyltransferase RgtA/B/C/D-like" evidence="10">
    <location>
        <begin position="51"/>
        <end position="204"/>
    </location>
</feature>
<dbReference type="InterPro" id="IPR038731">
    <property type="entry name" value="RgtA/B/C-like"/>
</dbReference>
<dbReference type="Pfam" id="PF13231">
    <property type="entry name" value="PMT_2"/>
    <property type="match status" value="1"/>
</dbReference>
<dbReference type="AlphaFoldDB" id="A4CIZ2"/>
<evidence type="ECO:0000256" key="4">
    <source>
        <dbReference type="ARBA" id="ARBA00022679"/>
    </source>
</evidence>
<sequence>MPMNQTTPRLVPAFLGCLLLLNLAQAAFTELLYDEAYYWYYAQNISWGYFDHPPMVAWMIALGSNLIPGELGVRVVSVLMGVGTLFLLWLLIDAPGKRENPARVLLWFLSITLLHAYGFLSLPDTPLLFFTALFLLAYRYFLRSPGMVPAVGLGLVMAALMYSKYHAALVILFVLLSNLKLLRSGYAWLALAVSLLAYFPHLYWLYEQEFVSVRYHLFERPNQPYSFSKFTAGYFLNLIALFGLTFPWAYLSLWKYRPTDTFRRSLKFVAWGIFLFFLFSSFQRRIQTQWLIAACIPMAVLVAETLLTHPATGKWVARASIANIAVLLFLRIGLAYEPLFPVPFEAHGNKAWVASLQEVADGNPVVFENSYRQASMYRFYSGETAFSLNNAYYRKNQYSIDDSEARVQGRRVFFIRVIDRETPYYYTDQAGEKKYGTFLDPFTSYRKLEAGTRPENAYRPGDTGTFWLYNPYARPVPLAGLKFGIALMDPYKETQSIVGVRPDDTNSLPEMLAPADSVSFRFRYQDHKGEAPTYIRAVAGVPGLVFGLNGNSQKVDR</sequence>
<dbReference type="Proteomes" id="UP000009049">
    <property type="component" value="Chromosome"/>
</dbReference>
<feature type="transmembrane region" description="Helical" evidence="8">
    <location>
        <begin position="291"/>
        <end position="309"/>
    </location>
</feature>
<evidence type="ECO:0000256" key="8">
    <source>
        <dbReference type="SAM" id="Phobius"/>
    </source>
</evidence>
<feature type="signal peptide" evidence="9">
    <location>
        <begin position="1"/>
        <end position="26"/>
    </location>
</feature>
<name>A4CIZ2_ROBBH</name>
<keyword evidence="3" id="KW-0328">Glycosyltransferase</keyword>
<dbReference type="eggNOG" id="COG1807">
    <property type="taxonomic scope" value="Bacteria"/>
</dbReference>
<dbReference type="PANTHER" id="PTHR33908">
    <property type="entry name" value="MANNOSYLTRANSFERASE YKCB-RELATED"/>
    <property type="match status" value="1"/>
</dbReference>
<accession>A4CIZ2</accession>
<proteinExistence type="predicted"/>
<feature type="transmembrane region" description="Helical" evidence="8">
    <location>
        <begin position="262"/>
        <end position="279"/>
    </location>
</feature>
<dbReference type="GO" id="GO:0005886">
    <property type="term" value="C:plasma membrane"/>
    <property type="evidence" value="ECO:0007669"/>
    <property type="project" value="UniProtKB-SubCell"/>
</dbReference>
<evidence type="ECO:0000313" key="11">
    <source>
        <dbReference type="EMBL" id="EAR16900.1"/>
    </source>
</evidence>
<keyword evidence="2" id="KW-1003">Cell membrane</keyword>
<feature type="transmembrane region" description="Helical" evidence="8">
    <location>
        <begin position="154"/>
        <end position="179"/>
    </location>
</feature>
<protein>
    <submittedName>
        <fullName evidence="11">Glycosyl transferase, family 39</fullName>
    </submittedName>
</protein>
<keyword evidence="9" id="KW-0732">Signal</keyword>
<evidence type="ECO:0000313" key="12">
    <source>
        <dbReference type="Proteomes" id="UP000009049"/>
    </source>
</evidence>
<organism evidence="11 12">
    <name type="scientific">Robiginitalea biformata (strain ATCC BAA-864 / DSM 15991 / KCTC 12146 / HTCC2501)</name>
    <dbReference type="NCBI Taxonomy" id="313596"/>
    <lineage>
        <taxon>Bacteria</taxon>
        <taxon>Pseudomonadati</taxon>
        <taxon>Bacteroidota</taxon>
        <taxon>Flavobacteriia</taxon>
        <taxon>Flavobacteriales</taxon>
        <taxon>Flavobacteriaceae</taxon>
        <taxon>Robiginitalea</taxon>
    </lineage>
</organism>
<evidence type="ECO:0000256" key="1">
    <source>
        <dbReference type="ARBA" id="ARBA00004651"/>
    </source>
</evidence>
<evidence type="ECO:0000256" key="6">
    <source>
        <dbReference type="ARBA" id="ARBA00022989"/>
    </source>
</evidence>
<dbReference type="STRING" id="313596.RB2501_08360"/>
<dbReference type="KEGG" id="rbi:RB2501_08360"/>
<keyword evidence="6 8" id="KW-1133">Transmembrane helix</keyword>
<feature type="chain" id="PRO_5002666211" evidence="9">
    <location>
        <begin position="27"/>
        <end position="557"/>
    </location>
</feature>
<feature type="transmembrane region" description="Helical" evidence="8">
    <location>
        <begin position="185"/>
        <end position="206"/>
    </location>
</feature>
<dbReference type="EMBL" id="CP001712">
    <property type="protein sequence ID" value="EAR16900.1"/>
    <property type="molecule type" value="Genomic_DNA"/>
</dbReference>
<dbReference type="HOGENOM" id="CLU_016165_2_0_10"/>
<keyword evidence="5 8" id="KW-0812">Transmembrane</keyword>
<evidence type="ECO:0000256" key="7">
    <source>
        <dbReference type="ARBA" id="ARBA00023136"/>
    </source>
</evidence>
<reference evidence="11 12" key="1">
    <citation type="journal article" date="2009" name="J. Bacteriol.">
        <title>Complete genome sequence of Robiginitalea biformata HTCC2501.</title>
        <authorList>
            <person name="Oh H.M."/>
            <person name="Giovannoni S.J."/>
            <person name="Lee K."/>
            <person name="Ferriera S."/>
            <person name="Johnson J."/>
            <person name="Cho J.C."/>
        </authorList>
    </citation>
    <scope>NUCLEOTIDE SEQUENCE [LARGE SCALE GENOMIC DNA]</scope>
    <source>
        <strain evidence="12">ATCC BAA-864 / HTCC2501 / KCTC 12146</strain>
    </source>
</reference>
<feature type="transmembrane region" description="Helical" evidence="8">
    <location>
        <begin position="71"/>
        <end position="92"/>
    </location>
</feature>
<evidence type="ECO:0000256" key="3">
    <source>
        <dbReference type="ARBA" id="ARBA00022676"/>
    </source>
</evidence>
<evidence type="ECO:0000256" key="9">
    <source>
        <dbReference type="SAM" id="SignalP"/>
    </source>
</evidence>
<dbReference type="GO" id="GO:0009103">
    <property type="term" value="P:lipopolysaccharide biosynthetic process"/>
    <property type="evidence" value="ECO:0007669"/>
    <property type="project" value="UniProtKB-ARBA"/>
</dbReference>
<keyword evidence="4 11" id="KW-0808">Transferase</keyword>
<feature type="transmembrane region" description="Helical" evidence="8">
    <location>
        <begin position="315"/>
        <end position="334"/>
    </location>
</feature>
<feature type="transmembrane region" description="Helical" evidence="8">
    <location>
        <begin position="104"/>
        <end position="120"/>
    </location>
</feature>
<comment type="subcellular location">
    <subcellularLocation>
        <location evidence="1">Cell membrane</location>
        <topology evidence="1">Multi-pass membrane protein</topology>
    </subcellularLocation>
</comment>